<protein>
    <recommendedName>
        <fullName evidence="5">Protein FAM107B</fullName>
    </recommendedName>
</protein>
<evidence type="ECO:0000313" key="4">
    <source>
        <dbReference type="Proteomes" id="UP000789390"/>
    </source>
</evidence>
<reference evidence="3" key="1">
    <citation type="submission" date="2021-11" db="EMBL/GenBank/DDBJ databases">
        <authorList>
            <person name="Schell T."/>
        </authorList>
    </citation>
    <scope>NUCLEOTIDE SEQUENCE</scope>
    <source>
        <strain evidence="3">M5</strain>
    </source>
</reference>
<feature type="compositionally biased region" description="Basic and acidic residues" evidence="2">
    <location>
        <begin position="170"/>
        <end position="182"/>
    </location>
</feature>
<dbReference type="PANTHER" id="PTHR16768:SF5">
    <property type="entry name" value="FI14214P"/>
    <property type="match status" value="1"/>
</dbReference>
<dbReference type="OrthoDB" id="5963205at2759"/>
<keyword evidence="4" id="KW-1185">Reference proteome</keyword>
<feature type="region of interest" description="Disordered" evidence="2">
    <location>
        <begin position="1"/>
        <end position="20"/>
    </location>
</feature>
<proteinExistence type="predicted"/>
<dbReference type="AlphaFoldDB" id="A0A8J2RUF7"/>
<comment type="caution">
    <text evidence="3">The sequence shown here is derived from an EMBL/GenBank/DDBJ whole genome shotgun (WGS) entry which is preliminary data.</text>
</comment>
<accession>A0A8J2RUF7</accession>
<dbReference type="EMBL" id="CAKKLH010000104">
    <property type="protein sequence ID" value="CAH0103233.1"/>
    <property type="molecule type" value="Genomic_DNA"/>
</dbReference>
<sequence length="210" mass="24834">MWNQQQQPPSTRKQEKDKRRSSIWQIVAFFECRKDDKKSGRMIPEPDYNEDDRPNYRRIYNNFNNNNINDNMKERLSGGGVVMDKEGLVVPRKPPNPCIASMERRDLHRELAFHQKTGKAVLNQKSELQRALQKQREVQSRKEVEKERLSTRSALEITLEKRAQRLEELERGFSTNESERQQPKSPESTNEFLRMHAKLRGRVERTAAMP</sequence>
<dbReference type="PANTHER" id="PTHR16768">
    <property type="entry name" value="DOWN REGULATED IN RENAL CARCINOMA 1/TU3A"/>
    <property type="match status" value="1"/>
</dbReference>
<evidence type="ECO:0000256" key="2">
    <source>
        <dbReference type="SAM" id="MobiDB-lite"/>
    </source>
</evidence>
<name>A0A8J2RUF7_9CRUS</name>
<feature type="compositionally biased region" description="Polar residues" evidence="2">
    <location>
        <begin position="1"/>
        <end position="11"/>
    </location>
</feature>
<evidence type="ECO:0000313" key="3">
    <source>
        <dbReference type="EMBL" id="CAH0103233.1"/>
    </source>
</evidence>
<organism evidence="3 4">
    <name type="scientific">Daphnia galeata</name>
    <dbReference type="NCBI Taxonomy" id="27404"/>
    <lineage>
        <taxon>Eukaryota</taxon>
        <taxon>Metazoa</taxon>
        <taxon>Ecdysozoa</taxon>
        <taxon>Arthropoda</taxon>
        <taxon>Crustacea</taxon>
        <taxon>Branchiopoda</taxon>
        <taxon>Diplostraca</taxon>
        <taxon>Cladocera</taxon>
        <taxon>Anomopoda</taxon>
        <taxon>Daphniidae</taxon>
        <taxon>Daphnia</taxon>
    </lineage>
</organism>
<evidence type="ECO:0000256" key="1">
    <source>
        <dbReference type="ARBA" id="ARBA00023054"/>
    </source>
</evidence>
<dbReference type="InterPro" id="IPR009533">
    <property type="entry name" value="FAM107"/>
</dbReference>
<dbReference type="Proteomes" id="UP000789390">
    <property type="component" value="Unassembled WGS sequence"/>
</dbReference>
<dbReference type="Pfam" id="PF06625">
    <property type="entry name" value="DUF1151"/>
    <property type="match status" value="1"/>
</dbReference>
<gene>
    <name evidence="3" type="ORF">DGAL_LOCUS5767</name>
</gene>
<evidence type="ECO:0008006" key="5">
    <source>
        <dbReference type="Google" id="ProtNLM"/>
    </source>
</evidence>
<feature type="region of interest" description="Disordered" evidence="2">
    <location>
        <begin position="170"/>
        <end position="191"/>
    </location>
</feature>
<keyword evidence="1" id="KW-0175">Coiled coil</keyword>